<dbReference type="Proteomes" id="UP001596500">
    <property type="component" value="Unassembled WGS sequence"/>
</dbReference>
<keyword evidence="4" id="KW-1185">Reference proteome</keyword>
<organism evidence="3 4">
    <name type="scientific">Laceyella putida</name>
    <dbReference type="NCBI Taxonomy" id="110101"/>
    <lineage>
        <taxon>Bacteria</taxon>
        <taxon>Bacillati</taxon>
        <taxon>Bacillota</taxon>
        <taxon>Bacilli</taxon>
        <taxon>Bacillales</taxon>
        <taxon>Thermoactinomycetaceae</taxon>
        <taxon>Laceyella</taxon>
    </lineage>
</organism>
<feature type="signal peptide" evidence="1">
    <location>
        <begin position="1"/>
        <end position="24"/>
    </location>
</feature>
<dbReference type="Gene3D" id="2.120.10.30">
    <property type="entry name" value="TolB, C-terminal domain"/>
    <property type="match status" value="1"/>
</dbReference>
<accession>A0ABW2RQC1</accession>
<evidence type="ECO:0000256" key="1">
    <source>
        <dbReference type="SAM" id="SignalP"/>
    </source>
</evidence>
<dbReference type="PANTHER" id="PTHR36842">
    <property type="entry name" value="PROTEIN TOLB HOMOLOG"/>
    <property type="match status" value="1"/>
</dbReference>
<evidence type="ECO:0000313" key="3">
    <source>
        <dbReference type="EMBL" id="MFC7443248.1"/>
    </source>
</evidence>
<dbReference type="RefSeq" id="WP_379867574.1">
    <property type="nucleotide sequence ID" value="NZ_JBHTBW010000081.1"/>
</dbReference>
<evidence type="ECO:0000313" key="4">
    <source>
        <dbReference type="Proteomes" id="UP001596500"/>
    </source>
</evidence>
<name>A0ABW2RQC1_9BACL</name>
<feature type="chain" id="PRO_5045850639" evidence="1">
    <location>
        <begin position="25"/>
        <end position="352"/>
    </location>
</feature>
<sequence length="352" mass="38919">MKKHSLALSLLAGATLFFGATAEAAPVHQPKPTSVKKLEQDWRKQARTKKLKINRLPAAKRGEEKILFHESLESNLYVVNPDGTDPHLLIEGAEGGKLSPDGKKILFTAYNGTDSTDVYVANSDGTHVVNLTHSPEWESAGSWNPDGTKVTYDSFMNDDRDIWEMNADGTNKKNLTQTPGFWESYGNYSPDGKKILFIASSDGYFDVYTMNADGSNVINVTNTPGYYDSSAEWTQDGRISLNDERNVFIVDANKTNPHLKACFDADYAGNTELSSALCDQVTFFKDGALISATTWSPDEKKLAVSRSVWDSNDQEIPNKVRVFLVSPGGDETEAKQVTNKIFSYASDWGVMR</sequence>
<dbReference type="PANTHER" id="PTHR36842:SF1">
    <property type="entry name" value="PROTEIN TOLB"/>
    <property type="match status" value="1"/>
</dbReference>
<protein>
    <submittedName>
        <fullName evidence="3">TolB family protein</fullName>
    </submittedName>
</protein>
<dbReference type="SUPFAM" id="SSF82171">
    <property type="entry name" value="DPP6 N-terminal domain-like"/>
    <property type="match status" value="1"/>
</dbReference>
<evidence type="ECO:0000259" key="2">
    <source>
        <dbReference type="Pfam" id="PF16472"/>
    </source>
</evidence>
<reference evidence="4" key="1">
    <citation type="journal article" date="2019" name="Int. J. Syst. Evol. Microbiol.">
        <title>The Global Catalogue of Microorganisms (GCM) 10K type strain sequencing project: providing services to taxonomists for standard genome sequencing and annotation.</title>
        <authorList>
            <consortium name="The Broad Institute Genomics Platform"/>
            <consortium name="The Broad Institute Genome Sequencing Center for Infectious Disease"/>
            <person name="Wu L."/>
            <person name="Ma J."/>
        </authorList>
    </citation>
    <scope>NUCLEOTIDE SEQUENCE [LARGE SCALE GENOMIC DNA]</scope>
    <source>
        <strain evidence="4">CGMCC 1.12942</strain>
    </source>
</reference>
<gene>
    <name evidence="3" type="ORF">ACFQNG_19455</name>
</gene>
<dbReference type="Pfam" id="PF16472">
    <property type="entry name" value="DUF5050"/>
    <property type="match status" value="1"/>
</dbReference>
<keyword evidence="1" id="KW-0732">Signal</keyword>
<comment type="caution">
    <text evidence="3">The sequence shown here is derived from an EMBL/GenBank/DDBJ whole genome shotgun (WGS) entry which is preliminary data.</text>
</comment>
<dbReference type="InterPro" id="IPR011042">
    <property type="entry name" value="6-blade_b-propeller_TolB-like"/>
</dbReference>
<dbReference type="InterPro" id="IPR032485">
    <property type="entry name" value="LRP1-like_beta_prop"/>
</dbReference>
<proteinExistence type="predicted"/>
<feature type="domain" description="Prolow-density lipoprotein receptor-related protein 1-like beta-propeller" evidence="2">
    <location>
        <begin position="63"/>
        <end position="225"/>
    </location>
</feature>
<dbReference type="EMBL" id="JBHTBW010000081">
    <property type="protein sequence ID" value="MFC7443248.1"/>
    <property type="molecule type" value="Genomic_DNA"/>
</dbReference>